<sequence length="69" mass="8204">MQIKIKHQIKQICCHACHVMVNQHHRTINMHFIGQKLKFVCILGKFLYLWKGNFSSININHDDNHNTSF</sequence>
<evidence type="ECO:0000313" key="1">
    <source>
        <dbReference type="EMBL" id="KAI2647451.1"/>
    </source>
</evidence>
<name>A0ABQ8L9N0_LABRO</name>
<gene>
    <name evidence="1" type="ORF">H4Q32_026401</name>
</gene>
<organism evidence="1 2">
    <name type="scientific">Labeo rohita</name>
    <name type="common">Indian major carp</name>
    <name type="synonym">Cyprinus rohita</name>
    <dbReference type="NCBI Taxonomy" id="84645"/>
    <lineage>
        <taxon>Eukaryota</taxon>
        <taxon>Metazoa</taxon>
        <taxon>Chordata</taxon>
        <taxon>Craniata</taxon>
        <taxon>Vertebrata</taxon>
        <taxon>Euteleostomi</taxon>
        <taxon>Actinopterygii</taxon>
        <taxon>Neopterygii</taxon>
        <taxon>Teleostei</taxon>
        <taxon>Ostariophysi</taxon>
        <taxon>Cypriniformes</taxon>
        <taxon>Cyprinidae</taxon>
        <taxon>Labeoninae</taxon>
        <taxon>Labeonini</taxon>
        <taxon>Labeo</taxon>
    </lineage>
</organism>
<dbReference type="Proteomes" id="UP000830375">
    <property type="component" value="Unassembled WGS sequence"/>
</dbReference>
<protein>
    <submittedName>
        <fullName evidence="1">Glutamyl-tRNA(Gln) amidotransferase subunit C 2</fullName>
    </submittedName>
</protein>
<accession>A0ABQ8L9N0</accession>
<reference evidence="1 2" key="1">
    <citation type="submission" date="2022-01" db="EMBL/GenBank/DDBJ databases">
        <title>A high-quality chromosome-level genome assembly of rohu carp, Labeo rohita.</title>
        <authorList>
            <person name="Arick M.A. II"/>
            <person name="Hsu C.-Y."/>
            <person name="Magbanua Z."/>
            <person name="Pechanova O."/>
            <person name="Grover C."/>
            <person name="Miller E."/>
            <person name="Thrash A."/>
            <person name="Ezzel L."/>
            <person name="Alam S."/>
            <person name="Benzie J."/>
            <person name="Hamilton M."/>
            <person name="Karsi A."/>
            <person name="Lawrence M.L."/>
            <person name="Peterson D.G."/>
        </authorList>
    </citation>
    <scope>NUCLEOTIDE SEQUENCE [LARGE SCALE GENOMIC DNA]</scope>
    <source>
        <strain evidence="2">BAU-BD-2019</strain>
        <tissue evidence="1">Blood</tissue>
    </source>
</reference>
<evidence type="ECO:0000313" key="2">
    <source>
        <dbReference type="Proteomes" id="UP000830375"/>
    </source>
</evidence>
<dbReference type="EMBL" id="JACTAM010000333">
    <property type="protein sequence ID" value="KAI2647451.1"/>
    <property type="molecule type" value="Genomic_DNA"/>
</dbReference>
<proteinExistence type="predicted"/>
<comment type="caution">
    <text evidence="1">The sequence shown here is derived from an EMBL/GenBank/DDBJ whole genome shotgun (WGS) entry which is preliminary data.</text>
</comment>
<keyword evidence="2" id="KW-1185">Reference proteome</keyword>